<evidence type="ECO:0000313" key="2">
    <source>
        <dbReference type="EMBL" id="TRD22956.1"/>
    </source>
</evidence>
<dbReference type="Proteomes" id="UP000318590">
    <property type="component" value="Unassembled WGS sequence"/>
</dbReference>
<keyword evidence="1" id="KW-0472">Membrane</keyword>
<feature type="transmembrane region" description="Helical" evidence="1">
    <location>
        <begin position="7"/>
        <end position="29"/>
    </location>
</feature>
<proteinExistence type="predicted"/>
<keyword evidence="1" id="KW-1133">Transmembrane helix</keyword>
<feature type="transmembrane region" description="Helical" evidence="1">
    <location>
        <begin position="119"/>
        <end position="141"/>
    </location>
</feature>
<dbReference type="AlphaFoldDB" id="A0A547Q995"/>
<sequence length="168" mass="18835">MKQLFESFWTILIAALGLIVGSALLTYWLSNVPPWSYISGPIPGEMAFIGSDSRKQIERTANDLSTLDLGEELNLRVGEIPMQLYSLGKEILEADREYMIESAAPRGNFYWSYLADPKIALTIIGMLGSAIAFVSGLYFSAKKKSRDDARHALEIEKLRLEVESLKRD</sequence>
<accession>A0A547Q995</accession>
<keyword evidence="3" id="KW-1185">Reference proteome</keyword>
<keyword evidence="1" id="KW-0812">Transmembrane</keyword>
<name>A0A547Q995_9RHOB</name>
<evidence type="ECO:0000256" key="1">
    <source>
        <dbReference type="SAM" id="Phobius"/>
    </source>
</evidence>
<dbReference type="EMBL" id="VFSV01000003">
    <property type="protein sequence ID" value="TRD22956.1"/>
    <property type="molecule type" value="Genomic_DNA"/>
</dbReference>
<reference evidence="2 3" key="1">
    <citation type="submission" date="2019-06" db="EMBL/GenBank/DDBJ databases">
        <title>Paenimaribius caenipelagi gen. nov., sp. nov., isolated from a tidal flat.</title>
        <authorList>
            <person name="Yoon J.-H."/>
        </authorList>
    </citation>
    <scope>NUCLEOTIDE SEQUENCE [LARGE SCALE GENOMIC DNA]</scope>
    <source>
        <strain evidence="2 3">JBTF-M29</strain>
    </source>
</reference>
<dbReference type="RefSeq" id="WP_142833146.1">
    <property type="nucleotide sequence ID" value="NZ_VFSV01000003.1"/>
</dbReference>
<evidence type="ECO:0000313" key="3">
    <source>
        <dbReference type="Proteomes" id="UP000318590"/>
    </source>
</evidence>
<organism evidence="2 3">
    <name type="scientific">Palleronia caenipelagi</name>
    <dbReference type="NCBI Taxonomy" id="2489174"/>
    <lineage>
        <taxon>Bacteria</taxon>
        <taxon>Pseudomonadati</taxon>
        <taxon>Pseudomonadota</taxon>
        <taxon>Alphaproteobacteria</taxon>
        <taxon>Rhodobacterales</taxon>
        <taxon>Roseobacteraceae</taxon>
        <taxon>Palleronia</taxon>
    </lineage>
</organism>
<comment type="caution">
    <text evidence="2">The sequence shown here is derived from an EMBL/GenBank/DDBJ whole genome shotgun (WGS) entry which is preliminary data.</text>
</comment>
<protein>
    <submittedName>
        <fullName evidence="2">Uncharacterized protein</fullName>
    </submittedName>
</protein>
<gene>
    <name evidence="2" type="ORF">FEV53_01975</name>
</gene>